<accession>A0A840P303</accession>
<organism evidence="1 2">
    <name type="scientific">Thermocatellispora tengchongensis</name>
    <dbReference type="NCBI Taxonomy" id="1073253"/>
    <lineage>
        <taxon>Bacteria</taxon>
        <taxon>Bacillati</taxon>
        <taxon>Actinomycetota</taxon>
        <taxon>Actinomycetes</taxon>
        <taxon>Streptosporangiales</taxon>
        <taxon>Streptosporangiaceae</taxon>
        <taxon>Thermocatellispora</taxon>
    </lineage>
</organism>
<dbReference type="InterPro" id="IPR036148">
    <property type="entry name" value="MmgE/PrpD_sf"/>
</dbReference>
<sequence>MAGPRGGPTNPLSDADIVTKSRTLTADVTPPTTWRRIESLVLGLDDLDDVTELVELLARPAHSLNIGL</sequence>
<gene>
    <name evidence="1" type="ORF">HNP84_005408</name>
</gene>
<reference evidence="1 2" key="1">
    <citation type="submission" date="2020-08" db="EMBL/GenBank/DDBJ databases">
        <title>Genomic Encyclopedia of Type Strains, Phase IV (KMG-IV): sequencing the most valuable type-strain genomes for metagenomic binning, comparative biology and taxonomic classification.</title>
        <authorList>
            <person name="Goeker M."/>
        </authorList>
    </citation>
    <scope>NUCLEOTIDE SEQUENCE [LARGE SCALE GENOMIC DNA]</scope>
    <source>
        <strain evidence="1 2">DSM 45615</strain>
    </source>
</reference>
<dbReference type="EMBL" id="JACHGN010000011">
    <property type="protein sequence ID" value="MBB5135664.1"/>
    <property type="molecule type" value="Genomic_DNA"/>
</dbReference>
<evidence type="ECO:0000313" key="2">
    <source>
        <dbReference type="Proteomes" id="UP000578449"/>
    </source>
</evidence>
<dbReference type="Proteomes" id="UP000578449">
    <property type="component" value="Unassembled WGS sequence"/>
</dbReference>
<name>A0A840P303_9ACTN</name>
<dbReference type="SUPFAM" id="SSF103378">
    <property type="entry name" value="2-methylcitrate dehydratase PrpD"/>
    <property type="match status" value="1"/>
</dbReference>
<dbReference type="AlphaFoldDB" id="A0A840P303"/>
<protein>
    <submittedName>
        <fullName evidence="1">Uncharacterized protein</fullName>
    </submittedName>
</protein>
<keyword evidence="2" id="KW-1185">Reference proteome</keyword>
<proteinExistence type="predicted"/>
<dbReference type="GO" id="GO:0016829">
    <property type="term" value="F:lyase activity"/>
    <property type="evidence" value="ECO:0007669"/>
    <property type="project" value="InterPro"/>
</dbReference>
<comment type="caution">
    <text evidence="1">The sequence shown here is derived from an EMBL/GenBank/DDBJ whole genome shotgun (WGS) entry which is preliminary data.</text>
</comment>
<evidence type="ECO:0000313" key="1">
    <source>
        <dbReference type="EMBL" id="MBB5135664.1"/>
    </source>
</evidence>